<proteinExistence type="predicted"/>
<evidence type="ECO:0000313" key="2">
    <source>
        <dbReference type="Proteomes" id="UP000321570"/>
    </source>
</evidence>
<evidence type="ECO:0000313" key="1">
    <source>
        <dbReference type="EMBL" id="VUZ55615.1"/>
    </source>
</evidence>
<gene>
    <name evidence="1" type="ORF">WMSIL1_LOCUS13439</name>
</gene>
<accession>A0A564Z7Z3</accession>
<protein>
    <submittedName>
        <fullName evidence="1">Uncharacterized protein</fullName>
    </submittedName>
</protein>
<name>A0A564Z7Z3_HYMDI</name>
<sequence length="96" mass="10762">MVVELHGWGNPNLLIVRNIFSQMNLSTSRKDPKDYMKNVGTFHHDSPIDEILQHGVLSIRLLPSLQNVVPFQPNPISYCTDILIGVGHLPMGDDCL</sequence>
<dbReference type="AlphaFoldDB" id="A0A564Z7Z3"/>
<reference evidence="1 2" key="1">
    <citation type="submission" date="2019-07" db="EMBL/GenBank/DDBJ databases">
        <authorList>
            <person name="Jastrzebski P J."/>
            <person name="Paukszto L."/>
            <person name="Jastrzebski P J."/>
        </authorList>
    </citation>
    <scope>NUCLEOTIDE SEQUENCE [LARGE SCALE GENOMIC DNA]</scope>
    <source>
        <strain evidence="1 2">WMS-il1</strain>
    </source>
</reference>
<organism evidence="1 2">
    <name type="scientific">Hymenolepis diminuta</name>
    <name type="common">Rat tapeworm</name>
    <dbReference type="NCBI Taxonomy" id="6216"/>
    <lineage>
        <taxon>Eukaryota</taxon>
        <taxon>Metazoa</taxon>
        <taxon>Spiralia</taxon>
        <taxon>Lophotrochozoa</taxon>
        <taxon>Platyhelminthes</taxon>
        <taxon>Cestoda</taxon>
        <taxon>Eucestoda</taxon>
        <taxon>Cyclophyllidea</taxon>
        <taxon>Hymenolepididae</taxon>
        <taxon>Hymenolepis</taxon>
    </lineage>
</organism>
<dbReference type="Proteomes" id="UP000321570">
    <property type="component" value="Unassembled WGS sequence"/>
</dbReference>
<dbReference type="EMBL" id="CABIJS010000696">
    <property type="protein sequence ID" value="VUZ55615.1"/>
    <property type="molecule type" value="Genomic_DNA"/>
</dbReference>
<keyword evidence="2" id="KW-1185">Reference proteome</keyword>